<feature type="region of interest" description="Disordered" evidence="6">
    <location>
        <begin position="314"/>
        <end position="342"/>
    </location>
</feature>
<dbReference type="GO" id="GO:0000139">
    <property type="term" value="C:Golgi membrane"/>
    <property type="evidence" value="ECO:0007669"/>
    <property type="project" value="UniProtKB-SubCell"/>
</dbReference>
<keyword evidence="5" id="KW-0479">Metal-binding</keyword>
<feature type="domain" description="PDZ GRASP-type" evidence="7">
    <location>
        <begin position="839"/>
        <end position="933"/>
    </location>
</feature>
<dbReference type="FunFam" id="2.30.42.10:FF:000026">
    <property type="entry name" value="Golgi reassembly stacking protein 2"/>
    <property type="match status" value="1"/>
</dbReference>
<dbReference type="GO" id="GO:0007030">
    <property type="term" value="P:Golgi organization"/>
    <property type="evidence" value="ECO:0007669"/>
    <property type="project" value="TreeGrafter"/>
</dbReference>
<gene>
    <name evidence="8" type="ORF">Rhopal_007282-T1</name>
</gene>
<feature type="binding site" evidence="5">
    <location>
        <position position="842"/>
    </location>
    <ligand>
        <name>Zn(2+)</name>
        <dbReference type="ChEBI" id="CHEBI:29105"/>
    </ligand>
</feature>
<feature type="compositionally biased region" description="Low complexity" evidence="6">
    <location>
        <begin position="1142"/>
        <end position="1151"/>
    </location>
</feature>
<sequence length="1272" mass="134019">MASSVPRSRSPSPPRYAHRPVVLVSPRESPEPNTQPSRDSDPSRSLLQAIAASDPAEPADLFYDDHGRLRTRSPAADSEDADQPALFLSSIRAGSSSRARRRGDGAGAQADELTGDTGWVRLPAPGYEADAAGHDDARTDAGAEPELSPEEIRAASLLRRGERRLFPPRGPYDWAAQDQREEGGLEDAFDAAADELARMNGGNSVSIWRNEPLSVPRTTSIPRGGRTLLSSSSSAAHRPLTTFSPANPPTSSSSLSATSALDSLRTRRRDRASQVYDSLLLAGEANFSPSSSSSSPSSSFVETDAALPFVPAPAAAAAAAAPPPRRSPSSHPQSRRTREETNALMGATLRSKRRVELLYCGASPTAAAGVGGAALPRGFEWSVGSGSSAGATATAKGCGALVCARALSDGVPERVFVDGGEEERAACSDLPPSAKRVADLGGAEGEGEGREGERVAKRGWKGCRGGNLLGYRLLRPCVWCSITRPSYTTYASAVSSTTSSQHAGPQPLVLSAGGVTGGGIVDGLVFTYRLDAVTPLARLVGRAPALELADELARRAAAGGALAGGEGEEEEMGVEEREEREREEGRRTGVAPRVARRLREKEPVEGERMLWKSVPSAQRDFLDGLVGEPSDWISPSIETWWLDNAIAKHTRKRPASGSWADGTRRSSANTPGFDTDNLSTATSSFAHLANGSTPPTPPSGSRTSSLSRSHAIRVRVPLAGTSAASPFARSSEPAVVDYDRYREDAAEFRRRVRRRVEGEAAAGEGVQGSLERVGYGSGFGLDDERLDRGGGAAAAVRRRSARETVGSFALLTSLVLLISSFRSSGHSGAASPSSSSGSVAFHVLRVAENSPAAEAGIEPFFDFVVGAGGRQLGDEIDLLTDVLEENEGSEVSLQVYSTKRKEVREVYVIPSRTWSSAAVPGGAPGSVDGQPSLLGLSLRLCSPQHALDQVWHVLEILEGSPAQSAGLVPFGDWIVGYAGGVLRGEGDFYDVVEAHVDKPLRLFVYNADYDVTREAILVPNRSWGGEGLLGCGVGYGLLHRIPKPQERAAAARANAAQPYDMPYTAPSQHQQQQPRYQQPPPPPSQQPPPRSSTDRLNSFSSRSNVPHPQNPLYAPPPPRANNAAQPPARANAAPPPPPAAAGPPRRTAALASYDEHDDEAAGENGDASGYSLQQHDDGSYADDSVQYAAHPSFSHYGGGGADGDAGGYGEYDATEGVSVIPVSFEEGDEDGEDEQDLHGDFARPGAQGRGYGQYRTGSYGGGVAQVVAEEAD</sequence>
<feature type="compositionally biased region" description="Low complexity" evidence="6">
    <location>
        <begin position="1"/>
        <end position="10"/>
    </location>
</feature>
<evidence type="ECO:0000256" key="1">
    <source>
        <dbReference type="ARBA" id="ARBA00004394"/>
    </source>
</evidence>
<feature type="region of interest" description="Disordered" evidence="6">
    <location>
        <begin position="559"/>
        <end position="594"/>
    </location>
</feature>
<dbReference type="Proteomes" id="UP001342314">
    <property type="component" value="Unassembled WGS sequence"/>
</dbReference>
<feature type="compositionally biased region" description="Polar residues" evidence="6">
    <location>
        <begin position="665"/>
        <end position="685"/>
    </location>
</feature>
<feature type="compositionally biased region" description="Low complexity" evidence="6">
    <location>
        <begin position="228"/>
        <end position="263"/>
    </location>
</feature>
<comment type="subcellular location">
    <subcellularLocation>
        <location evidence="1">Golgi apparatus membrane</location>
    </subcellularLocation>
</comment>
<keyword evidence="5" id="KW-0862">Zinc</keyword>
<feature type="compositionally biased region" description="Polar residues" evidence="6">
    <location>
        <begin position="1094"/>
        <end position="1104"/>
    </location>
</feature>
<feature type="binding site" evidence="5">
    <location>
        <position position="941"/>
    </location>
    <ligand>
        <name>Zn(2+)</name>
        <dbReference type="ChEBI" id="CHEBI:29105"/>
    </ligand>
</feature>
<feature type="compositionally biased region" description="Low complexity" evidence="6">
    <location>
        <begin position="699"/>
        <end position="708"/>
    </location>
</feature>
<dbReference type="PANTHER" id="PTHR12893:SF0">
    <property type="entry name" value="GRASP65"/>
    <property type="match status" value="1"/>
</dbReference>
<feature type="compositionally biased region" description="Low complexity" evidence="6">
    <location>
        <begin position="1120"/>
        <end position="1132"/>
    </location>
</feature>
<feature type="region of interest" description="Disordered" evidence="6">
    <location>
        <begin position="1060"/>
        <end position="1255"/>
    </location>
</feature>
<evidence type="ECO:0000313" key="8">
    <source>
        <dbReference type="EMBL" id="GJN94208.1"/>
    </source>
</evidence>
<proteinExistence type="predicted"/>
<evidence type="ECO:0000256" key="5">
    <source>
        <dbReference type="PIRSR" id="PIRSR607583-1"/>
    </source>
</evidence>
<keyword evidence="9" id="KW-1185">Reference proteome</keyword>
<accession>A0AAV5H0D7</accession>
<feature type="domain" description="PDZ GRASP-type" evidence="7">
    <location>
        <begin position="949"/>
        <end position="1038"/>
    </location>
</feature>
<feature type="compositionally biased region" description="Pro residues" evidence="6">
    <location>
        <begin position="1077"/>
        <end position="1090"/>
    </location>
</feature>
<keyword evidence="3" id="KW-0333">Golgi apparatus</keyword>
<evidence type="ECO:0000256" key="6">
    <source>
        <dbReference type="SAM" id="MobiDB-lite"/>
    </source>
</evidence>
<dbReference type="InterPro" id="IPR007583">
    <property type="entry name" value="GRASP55_65"/>
</dbReference>
<evidence type="ECO:0000256" key="3">
    <source>
        <dbReference type="ARBA" id="ARBA00023034"/>
    </source>
</evidence>
<dbReference type="SUPFAM" id="SSF50156">
    <property type="entry name" value="PDZ domain-like"/>
    <property type="match status" value="1"/>
</dbReference>
<dbReference type="PROSITE" id="PS51865">
    <property type="entry name" value="PDZ_GRASP"/>
    <property type="match status" value="2"/>
</dbReference>
<keyword evidence="4" id="KW-0472">Membrane</keyword>
<dbReference type="GO" id="GO:0046872">
    <property type="term" value="F:metal ion binding"/>
    <property type="evidence" value="ECO:0007669"/>
    <property type="project" value="UniProtKB-KW"/>
</dbReference>
<evidence type="ECO:0000259" key="7">
    <source>
        <dbReference type="PROSITE" id="PS51865"/>
    </source>
</evidence>
<evidence type="ECO:0000256" key="4">
    <source>
        <dbReference type="ARBA" id="ARBA00023136"/>
    </source>
</evidence>
<dbReference type="AlphaFoldDB" id="A0AAV5H0D7"/>
<feature type="compositionally biased region" description="Basic and acidic residues" evidence="6">
    <location>
        <begin position="574"/>
        <end position="587"/>
    </location>
</feature>
<dbReference type="Gene3D" id="2.30.42.10">
    <property type="match status" value="2"/>
</dbReference>
<evidence type="ECO:0000256" key="2">
    <source>
        <dbReference type="ARBA" id="ARBA00022737"/>
    </source>
</evidence>
<feature type="compositionally biased region" description="Gly residues" evidence="6">
    <location>
        <begin position="1196"/>
        <end position="1209"/>
    </location>
</feature>
<organism evidence="8 9">
    <name type="scientific">Rhodotorula paludigena</name>
    <dbReference type="NCBI Taxonomy" id="86838"/>
    <lineage>
        <taxon>Eukaryota</taxon>
        <taxon>Fungi</taxon>
        <taxon>Dikarya</taxon>
        <taxon>Basidiomycota</taxon>
        <taxon>Pucciniomycotina</taxon>
        <taxon>Microbotryomycetes</taxon>
        <taxon>Sporidiobolales</taxon>
        <taxon>Sporidiobolaceae</taxon>
        <taxon>Rhodotorula</taxon>
    </lineage>
</organism>
<dbReference type="EMBL" id="BQKY01000016">
    <property type="protein sequence ID" value="GJN94208.1"/>
    <property type="molecule type" value="Genomic_DNA"/>
</dbReference>
<feature type="region of interest" description="Disordered" evidence="6">
    <location>
        <begin position="651"/>
        <end position="708"/>
    </location>
</feature>
<feature type="compositionally biased region" description="Basic and acidic residues" evidence="6">
    <location>
        <begin position="131"/>
        <end position="141"/>
    </location>
</feature>
<feature type="compositionally biased region" description="Acidic residues" evidence="6">
    <location>
        <begin position="1225"/>
        <end position="1235"/>
    </location>
</feature>
<feature type="region of interest" description="Disordered" evidence="6">
    <location>
        <begin position="1"/>
        <end position="186"/>
    </location>
</feature>
<name>A0AAV5H0D7_9BASI</name>
<evidence type="ECO:0000313" key="9">
    <source>
        <dbReference type="Proteomes" id="UP001342314"/>
    </source>
</evidence>
<protein>
    <recommendedName>
        <fullName evidence="7">PDZ GRASP-type domain-containing protein</fullName>
    </recommendedName>
</protein>
<dbReference type="InterPro" id="IPR036034">
    <property type="entry name" value="PDZ_sf"/>
</dbReference>
<feature type="compositionally biased region" description="Low complexity" evidence="6">
    <location>
        <begin position="1066"/>
        <end position="1076"/>
    </location>
</feature>
<feature type="region of interest" description="Disordered" evidence="6">
    <location>
        <begin position="204"/>
        <end position="268"/>
    </location>
</feature>
<dbReference type="Pfam" id="PF04495">
    <property type="entry name" value="GRASP55_65"/>
    <property type="match status" value="2"/>
</dbReference>
<keyword evidence="2" id="KW-0677">Repeat</keyword>
<dbReference type="PANTHER" id="PTHR12893">
    <property type="entry name" value="GOLGI REASSEMBLY STACKING PROTEIN GRASP"/>
    <property type="match status" value="1"/>
</dbReference>
<reference evidence="8 9" key="1">
    <citation type="submission" date="2021-12" db="EMBL/GenBank/DDBJ databases">
        <title>High titer production of polyol ester of fatty acids by Rhodotorula paludigena BS15 towards product separation-free biomass refinery.</title>
        <authorList>
            <person name="Mano J."/>
            <person name="Ono H."/>
            <person name="Tanaka T."/>
            <person name="Naito K."/>
            <person name="Sushida H."/>
            <person name="Ike M."/>
            <person name="Tokuyasu K."/>
            <person name="Kitaoka M."/>
        </authorList>
    </citation>
    <scope>NUCLEOTIDE SEQUENCE [LARGE SCALE GENOMIC DNA]</scope>
    <source>
        <strain evidence="8 9">BS15</strain>
    </source>
</reference>
<dbReference type="InterPro" id="IPR024958">
    <property type="entry name" value="GRASP_PDZ"/>
</dbReference>
<comment type="caution">
    <text evidence="8">The sequence shown here is derived from an EMBL/GenBank/DDBJ whole genome shotgun (WGS) entry which is preliminary data.</text>
</comment>